<dbReference type="GO" id="GO:0004386">
    <property type="term" value="F:helicase activity"/>
    <property type="evidence" value="ECO:0007669"/>
    <property type="project" value="UniProtKB-KW"/>
</dbReference>
<reference evidence="1" key="1">
    <citation type="submission" date="2016-10" db="EMBL/GenBank/DDBJ databases">
        <authorList>
            <person name="de Groot N.N."/>
        </authorList>
    </citation>
    <scope>NUCLEOTIDE SEQUENCE [LARGE SCALE GENOMIC DNA]</scope>
    <source>
        <strain evidence="1">DSM 2872</strain>
    </source>
</reference>
<accession>A0A1H3Y1G1</accession>
<keyword evidence="1" id="KW-0347">Helicase</keyword>
<keyword evidence="1" id="KW-0067">ATP-binding</keyword>
<dbReference type="Gene3D" id="2.20.28.30">
    <property type="entry name" value="RNA polymerase ii, chain L"/>
    <property type="match status" value="2"/>
</dbReference>
<proteinExistence type="predicted"/>
<dbReference type="EMBL" id="FNQG01000007">
    <property type="protein sequence ID" value="SEA05360.1"/>
    <property type="molecule type" value="Genomic_DNA"/>
</dbReference>
<dbReference type="PANTHER" id="PTHR37826">
    <property type="entry name" value="FLOTILLIN BAND_7_5 DOMAIN PROTEIN"/>
    <property type="match status" value="1"/>
</dbReference>
<dbReference type="RefSeq" id="WP_256202833.1">
    <property type="nucleotide sequence ID" value="NZ_FNQG01000007.1"/>
</dbReference>
<dbReference type="PANTHER" id="PTHR37826:SF3">
    <property type="entry name" value="J DOMAIN-CONTAINING PROTEIN"/>
    <property type="match status" value="1"/>
</dbReference>
<keyword evidence="1" id="KW-0547">Nucleotide-binding</keyword>
<dbReference type="Proteomes" id="UP000183469">
    <property type="component" value="Unassembled WGS sequence"/>
</dbReference>
<protein>
    <submittedName>
        <fullName evidence="1">Replication restart DNA helicase PriA</fullName>
    </submittedName>
</protein>
<keyword evidence="1" id="KW-0378">Hydrolase</keyword>
<dbReference type="AlphaFoldDB" id="A0A1H3Y1G1"/>
<organism evidence="1">
    <name type="scientific">Selenomonas ruminantium</name>
    <dbReference type="NCBI Taxonomy" id="971"/>
    <lineage>
        <taxon>Bacteria</taxon>
        <taxon>Bacillati</taxon>
        <taxon>Bacillota</taxon>
        <taxon>Negativicutes</taxon>
        <taxon>Selenomonadales</taxon>
        <taxon>Selenomonadaceae</taxon>
        <taxon>Selenomonas</taxon>
    </lineage>
</organism>
<gene>
    <name evidence="1" type="ORF">SAMN05660648_01740</name>
</gene>
<evidence type="ECO:0000313" key="1">
    <source>
        <dbReference type="EMBL" id="SEA05360.1"/>
    </source>
</evidence>
<name>A0A1H3Y1G1_SELRU</name>
<sequence>MADTSVAYKCPNCSAPLEFQPGTQKIKCEHCDTELEAAAIEELYRAKELMAAQAADNEDIKWNKANAEKWSPEEVASMKMFVCESCGAEIIADGNTMATECCYCGHAVMIPQRFSGSLRPDYIIPFKTTKDEAMKAISEFYKGLWLLPSGFMTNNRIETVQAIYVPFWLFDSFVNTLASFHAKKIRVYTDGDETVTETSHYECLRQGNMSFDKIPVDGSEKMNNDYMESIEPFDYADMVPFTNGYMTGFLADKYDVDAEVAMPRADERVKESTIEKLKESVQGYESVECTDSAMHKIQGSVSYAMAPVWIVTSRYKNKIYTFMMNRYNKLSTTRADSAFLLQKYNVKFELGVYAFCPACYFQPVNDGLPKGFLACHRQVAVNGLYAPLEYIV</sequence>